<accession>A0A4P9WIX9</accession>
<dbReference type="AlphaFoldDB" id="A0A4P9WIX9"/>
<reference evidence="3" key="1">
    <citation type="journal article" date="2018" name="Nat. Microbiol.">
        <title>Leveraging single-cell genomics to expand the fungal tree of life.</title>
        <authorList>
            <person name="Ahrendt S.R."/>
            <person name="Quandt C.A."/>
            <person name="Ciobanu D."/>
            <person name="Clum A."/>
            <person name="Salamov A."/>
            <person name="Andreopoulos B."/>
            <person name="Cheng J.F."/>
            <person name="Woyke T."/>
            <person name="Pelin A."/>
            <person name="Henrissat B."/>
            <person name="Reynolds N.K."/>
            <person name="Benny G.L."/>
            <person name="Smith M.E."/>
            <person name="James T.Y."/>
            <person name="Grigoriev I.V."/>
        </authorList>
    </citation>
    <scope>NUCLEOTIDE SEQUENCE [LARGE SCALE GENOMIC DNA]</scope>
</reference>
<evidence type="ECO:0000256" key="1">
    <source>
        <dbReference type="SAM" id="MobiDB-lite"/>
    </source>
</evidence>
<keyword evidence="3" id="KW-1185">Reference proteome</keyword>
<sequence>MTRQPLNEMGSKAPGDRVTALEREARRERAKNTVAMTSTTPSSTPRQSHGRHLNGRQINLQFSSCRDGERNAAVKNENVTIISPAFDNAGSIRPIAAEDEQGQPLPHAVWQQACKGRACTFDPPTQRRARSKLADTHTANGEVFNKSVSPYTAKKIWDQDEYRQPRLTVYPNPTGHNPASNLTKMDSSVSQIEIVTHVQLVHASPSHTIVKWHKIITKILGNIEPTNDKTVSHSVHQDTAPMQKLLPVAPIKLLKAAELETHQQIMSSVNTSS</sequence>
<gene>
    <name evidence="2" type="ORF">BDK51DRAFT_32003</name>
</gene>
<dbReference type="Proteomes" id="UP000269721">
    <property type="component" value="Unassembled WGS sequence"/>
</dbReference>
<protein>
    <submittedName>
        <fullName evidence="2">Uncharacterized protein</fullName>
    </submittedName>
</protein>
<evidence type="ECO:0000313" key="3">
    <source>
        <dbReference type="Proteomes" id="UP000269721"/>
    </source>
</evidence>
<feature type="region of interest" description="Disordered" evidence="1">
    <location>
        <begin position="1"/>
        <end position="53"/>
    </location>
</feature>
<proteinExistence type="predicted"/>
<organism evidence="2 3">
    <name type="scientific">Blyttiomyces helicus</name>
    <dbReference type="NCBI Taxonomy" id="388810"/>
    <lineage>
        <taxon>Eukaryota</taxon>
        <taxon>Fungi</taxon>
        <taxon>Fungi incertae sedis</taxon>
        <taxon>Chytridiomycota</taxon>
        <taxon>Chytridiomycota incertae sedis</taxon>
        <taxon>Chytridiomycetes</taxon>
        <taxon>Chytridiomycetes incertae sedis</taxon>
        <taxon>Blyttiomyces</taxon>
    </lineage>
</organism>
<feature type="compositionally biased region" description="Basic and acidic residues" evidence="1">
    <location>
        <begin position="19"/>
        <end position="31"/>
    </location>
</feature>
<evidence type="ECO:0000313" key="2">
    <source>
        <dbReference type="EMBL" id="RKO91995.1"/>
    </source>
</evidence>
<name>A0A4P9WIX9_9FUNG</name>
<dbReference type="EMBL" id="KZ994814">
    <property type="protein sequence ID" value="RKO91995.1"/>
    <property type="molecule type" value="Genomic_DNA"/>
</dbReference>